<evidence type="ECO:0000313" key="2">
    <source>
        <dbReference type="Proteomes" id="UP000274822"/>
    </source>
</evidence>
<gene>
    <name evidence="1" type="ORF">BC938DRAFT_479679</name>
</gene>
<dbReference type="Proteomes" id="UP000274822">
    <property type="component" value="Unassembled WGS sequence"/>
</dbReference>
<sequence length="76" mass="8776">MLFVISASSSTSGVNETHFKLVFIMKILRACTLLRPTNAYLLYGHHGMVAFRRKYDVGSCRTFGEWRLLTSIIHRR</sequence>
<reference evidence="1 2" key="1">
    <citation type="journal article" date="2018" name="New Phytol.">
        <title>Phylogenomics of Endogonaceae and evolution of mycorrhizas within Mucoromycota.</title>
        <authorList>
            <person name="Chang Y."/>
            <person name="Desiro A."/>
            <person name="Na H."/>
            <person name="Sandor L."/>
            <person name="Lipzen A."/>
            <person name="Clum A."/>
            <person name="Barry K."/>
            <person name="Grigoriev I.V."/>
            <person name="Martin F.M."/>
            <person name="Stajich J.E."/>
            <person name="Smith M.E."/>
            <person name="Bonito G."/>
            <person name="Spatafora J.W."/>
        </authorList>
    </citation>
    <scope>NUCLEOTIDE SEQUENCE [LARGE SCALE GENOMIC DNA]</scope>
    <source>
        <strain evidence="1 2">AD002</strain>
    </source>
</reference>
<organism evidence="1 2">
    <name type="scientific">Jimgerdemannia flammicorona</name>
    <dbReference type="NCBI Taxonomy" id="994334"/>
    <lineage>
        <taxon>Eukaryota</taxon>
        <taxon>Fungi</taxon>
        <taxon>Fungi incertae sedis</taxon>
        <taxon>Mucoromycota</taxon>
        <taxon>Mucoromycotina</taxon>
        <taxon>Endogonomycetes</taxon>
        <taxon>Endogonales</taxon>
        <taxon>Endogonaceae</taxon>
        <taxon>Jimgerdemannia</taxon>
    </lineage>
</organism>
<accession>A0A433QKF0</accession>
<dbReference type="EMBL" id="RBNJ01004110">
    <property type="protein sequence ID" value="RUS30246.1"/>
    <property type="molecule type" value="Genomic_DNA"/>
</dbReference>
<proteinExistence type="predicted"/>
<name>A0A433QKF0_9FUNG</name>
<protein>
    <submittedName>
        <fullName evidence="1">Uncharacterized protein</fullName>
    </submittedName>
</protein>
<evidence type="ECO:0000313" key="1">
    <source>
        <dbReference type="EMBL" id="RUS30246.1"/>
    </source>
</evidence>
<dbReference type="AlphaFoldDB" id="A0A433QKF0"/>
<keyword evidence="2" id="KW-1185">Reference proteome</keyword>
<comment type="caution">
    <text evidence="1">The sequence shown here is derived from an EMBL/GenBank/DDBJ whole genome shotgun (WGS) entry which is preliminary data.</text>
</comment>